<dbReference type="SMART" id="SM00248">
    <property type="entry name" value="ANK"/>
    <property type="match status" value="4"/>
</dbReference>
<keyword evidence="6" id="KW-1185">Reference proteome</keyword>
<dbReference type="Gene3D" id="1.25.40.20">
    <property type="entry name" value="Ankyrin repeat-containing domain"/>
    <property type="match status" value="2"/>
</dbReference>
<dbReference type="PRINTS" id="PR01415">
    <property type="entry name" value="ANKYRIN"/>
</dbReference>
<dbReference type="PROSITE" id="PS50297">
    <property type="entry name" value="ANK_REP_REGION"/>
    <property type="match status" value="3"/>
</dbReference>
<evidence type="ECO:0000313" key="5">
    <source>
        <dbReference type="EMBL" id="KAF3329145.1"/>
    </source>
</evidence>
<dbReference type="InterPro" id="IPR002110">
    <property type="entry name" value="Ankyrin_rpt"/>
</dbReference>
<organism evidence="5 6">
    <name type="scientific">Carex littledalei</name>
    <dbReference type="NCBI Taxonomy" id="544730"/>
    <lineage>
        <taxon>Eukaryota</taxon>
        <taxon>Viridiplantae</taxon>
        <taxon>Streptophyta</taxon>
        <taxon>Embryophyta</taxon>
        <taxon>Tracheophyta</taxon>
        <taxon>Spermatophyta</taxon>
        <taxon>Magnoliopsida</taxon>
        <taxon>Liliopsida</taxon>
        <taxon>Poales</taxon>
        <taxon>Cyperaceae</taxon>
        <taxon>Cyperoideae</taxon>
        <taxon>Cariceae</taxon>
        <taxon>Carex</taxon>
        <taxon>Carex subgen. Euthyceras</taxon>
    </lineage>
</organism>
<evidence type="ECO:0000256" key="4">
    <source>
        <dbReference type="SAM" id="MobiDB-lite"/>
    </source>
</evidence>
<evidence type="ECO:0000256" key="2">
    <source>
        <dbReference type="ARBA" id="ARBA00023043"/>
    </source>
</evidence>
<proteinExistence type="predicted"/>
<dbReference type="SUPFAM" id="SSF48403">
    <property type="entry name" value="Ankyrin repeat"/>
    <property type="match status" value="1"/>
</dbReference>
<dbReference type="InterPro" id="IPR036770">
    <property type="entry name" value="Ankyrin_rpt-contain_sf"/>
</dbReference>
<evidence type="ECO:0000256" key="3">
    <source>
        <dbReference type="PROSITE-ProRule" id="PRU00023"/>
    </source>
</evidence>
<feature type="repeat" description="ANK" evidence="3">
    <location>
        <begin position="165"/>
        <end position="197"/>
    </location>
</feature>
<name>A0A833VJN9_9POAL</name>
<feature type="repeat" description="ANK" evidence="3">
    <location>
        <begin position="198"/>
        <end position="230"/>
    </location>
</feature>
<dbReference type="PANTHER" id="PTHR24203:SF76">
    <property type="entry name" value="ANKYRIN REPEAT DOMAIN-CONTAINING PROTEIN EMB506, CHLOROPLASTIC"/>
    <property type="match status" value="1"/>
</dbReference>
<dbReference type="Proteomes" id="UP000623129">
    <property type="component" value="Unassembled WGS sequence"/>
</dbReference>
<dbReference type="PROSITE" id="PS50088">
    <property type="entry name" value="ANK_REPEAT"/>
    <property type="match status" value="3"/>
</dbReference>
<dbReference type="PANTHER" id="PTHR24203">
    <property type="entry name" value="ANKYRIN REPEAT FAMILY PROTEIN"/>
    <property type="match status" value="1"/>
</dbReference>
<feature type="repeat" description="ANK" evidence="3">
    <location>
        <begin position="231"/>
        <end position="263"/>
    </location>
</feature>
<sequence>MVLSLTNTFPLLLQPCILSRRTLPFLPQPSSSLYSSPSPLPTLRNSSKRIFCANSTWEEPNDGFDREPEEDEIEDQEKEEEKEHDNRCSETGAAGSSYEEDLIREVEQILTPEERAILDMNKTPNLNKISTPKWNPLHTFALAIQIPLMDKLLESGIDINSVDKDGVTPLHKAVMGKKEAVISHLLRKRANPHVRDRDGATPLHYAVQVGALQTVKLLIKYKVDVNVADNEGWTPLHLAIQGRNRDIAKVLLVNGADSTRRNEDGKAPLDLSLCYGKDFKSYDLTSLLKLVPANRDP</sequence>
<dbReference type="Pfam" id="PF12796">
    <property type="entry name" value="Ank_2"/>
    <property type="match status" value="1"/>
</dbReference>
<feature type="compositionally biased region" description="Acidic residues" evidence="4">
    <location>
        <begin position="59"/>
        <end position="78"/>
    </location>
</feature>
<evidence type="ECO:0000313" key="6">
    <source>
        <dbReference type="Proteomes" id="UP000623129"/>
    </source>
</evidence>
<gene>
    <name evidence="5" type="ORF">FCM35_KLT06223</name>
</gene>
<feature type="compositionally biased region" description="Basic and acidic residues" evidence="4">
    <location>
        <begin position="79"/>
        <end position="88"/>
    </location>
</feature>
<keyword evidence="2 3" id="KW-0040">ANK repeat</keyword>
<protein>
    <submittedName>
        <fullName evidence="5">Ankyrin repeat domain-containing protein EMB506</fullName>
    </submittedName>
</protein>
<dbReference type="AlphaFoldDB" id="A0A833VJN9"/>
<reference evidence="5" key="1">
    <citation type="submission" date="2020-01" db="EMBL/GenBank/DDBJ databases">
        <title>Genome sequence of Kobresia littledalei, the first chromosome-level genome in the family Cyperaceae.</title>
        <authorList>
            <person name="Qu G."/>
        </authorList>
    </citation>
    <scope>NUCLEOTIDE SEQUENCE</scope>
    <source>
        <strain evidence="5">C.B.Clarke</strain>
        <tissue evidence="5">Leaf</tissue>
    </source>
</reference>
<feature type="region of interest" description="Disordered" evidence="4">
    <location>
        <begin position="56"/>
        <end position="98"/>
    </location>
</feature>
<dbReference type="OrthoDB" id="1577640at2759"/>
<comment type="caution">
    <text evidence="5">The sequence shown here is derived from an EMBL/GenBank/DDBJ whole genome shotgun (WGS) entry which is preliminary data.</text>
</comment>
<keyword evidence="1" id="KW-0677">Repeat</keyword>
<accession>A0A833VJN9</accession>
<evidence type="ECO:0000256" key="1">
    <source>
        <dbReference type="ARBA" id="ARBA00022737"/>
    </source>
</evidence>
<dbReference type="EMBL" id="SWLB01000015">
    <property type="protein sequence ID" value="KAF3329145.1"/>
    <property type="molecule type" value="Genomic_DNA"/>
</dbReference>